<sequence>MAEQTVTLEPGESKAVSFEVVPDLAKTYSVTVDGLTGTFKATTEP</sequence>
<dbReference type="EMBL" id="BARV01017482">
    <property type="protein sequence ID" value="GAI23861.1"/>
    <property type="molecule type" value="Genomic_DNA"/>
</dbReference>
<organism evidence="1">
    <name type="scientific">marine sediment metagenome</name>
    <dbReference type="NCBI Taxonomy" id="412755"/>
    <lineage>
        <taxon>unclassified sequences</taxon>
        <taxon>metagenomes</taxon>
        <taxon>ecological metagenomes</taxon>
    </lineage>
</organism>
<dbReference type="AlphaFoldDB" id="X1N0R8"/>
<evidence type="ECO:0008006" key="2">
    <source>
        <dbReference type="Google" id="ProtNLM"/>
    </source>
</evidence>
<gene>
    <name evidence="1" type="ORF">S06H3_29785</name>
</gene>
<evidence type="ECO:0000313" key="1">
    <source>
        <dbReference type="EMBL" id="GAI23861.1"/>
    </source>
</evidence>
<feature type="non-terminal residue" evidence="1">
    <location>
        <position position="45"/>
    </location>
</feature>
<reference evidence="1" key="1">
    <citation type="journal article" date="2014" name="Front. Microbiol.">
        <title>High frequency of phylogenetically diverse reductive dehalogenase-homologous genes in deep subseafloor sedimentary metagenomes.</title>
        <authorList>
            <person name="Kawai M."/>
            <person name="Futagami T."/>
            <person name="Toyoda A."/>
            <person name="Takaki Y."/>
            <person name="Nishi S."/>
            <person name="Hori S."/>
            <person name="Arai W."/>
            <person name="Tsubouchi T."/>
            <person name="Morono Y."/>
            <person name="Uchiyama I."/>
            <person name="Ito T."/>
            <person name="Fujiyama A."/>
            <person name="Inagaki F."/>
            <person name="Takami H."/>
        </authorList>
    </citation>
    <scope>NUCLEOTIDE SEQUENCE</scope>
    <source>
        <strain evidence="1">Expedition CK06-06</strain>
    </source>
</reference>
<accession>X1N0R8</accession>
<name>X1N0R8_9ZZZZ</name>
<proteinExistence type="predicted"/>
<comment type="caution">
    <text evidence="1">The sequence shown here is derived from an EMBL/GenBank/DDBJ whole genome shotgun (WGS) entry which is preliminary data.</text>
</comment>
<protein>
    <recommendedName>
        <fullName evidence="2">Fibronectin type III-like domain-containing protein</fullName>
    </recommendedName>
</protein>